<proteinExistence type="predicted"/>
<sequence>MSFLPGLELSRRFHTEVVAPVIRRNFAGLRYAAGRLDGGSELLGLDTPRSTDHDWGCRLQLFVGPADAHRVPELLAAVDAALPARFLGLPTRFADAEDVLLGLAGEDGVRHGVTAHELGGWFHGRLSFDPMRTVSTPDWLATPTQRLAEVTGGAVFHDGLDGSLTRARAALRWYPDDVWRHVLAAAWTRVAQAEHLPGRCAEVGDEVGSRVVTAGIVRDLMRIGLLTRRRWPPYDKWLGTVFGRLPGAAPITAVLADALGPGDWLWRQAGLVRALEAVAAWTDDTGLAAPVRARAAPFHTRPFLVLHADRVAAALRAEITDAELRARPLIGAIDQVVHSVDVLTHAERARRVADALEVEGVHPPDPNER</sequence>
<dbReference type="Pfam" id="PF13228">
    <property type="entry name" value="DUF4037"/>
    <property type="match status" value="1"/>
</dbReference>
<dbReference type="EMBL" id="BMNB01000002">
    <property type="protein sequence ID" value="GGM23637.1"/>
    <property type="molecule type" value="Genomic_DNA"/>
</dbReference>
<name>A0A917WQQ6_9ACTN</name>
<comment type="caution">
    <text evidence="2">The sequence shown here is derived from an EMBL/GenBank/DDBJ whole genome shotgun (WGS) entry which is preliminary data.</text>
</comment>
<dbReference type="AlphaFoldDB" id="A0A917WQQ6"/>
<evidence type="ECO:0000313" key="3">
    <source>
        <dbReference type="Proteomes" id="UP000608890"/>
    </source>
</evidence>
<dbReference type="Proteomes" id="UP000608890">
    <property type="component" value="Unassembled WGS sequence"/>
</dbReference>
<keyword evidence="3" id="KW-1185">Reference proteome</keyword>
<feature type="domain" description="DUF4037" evidence="1">
    <location>
        <begin position="139"/>
        <end position="238"/>
    </location>
</feature>
<reference evidence="2" key="1">
    <citation type="journal article" date="2014" name="Int. J. Syst. Evol. Microbiol.">
        <title>Complete genome sequence of Corynebacterium casei LMG S-19264T (=DSM 44701T), isolated from a smear-ripened cheese.</title>
        <authorList>
            <consortium name="US DOE Joint Genome Institute (JGI-PGF)"/>
            <person name="Walter F."/>
            <person name="Albersmeier A."/>
            <person name="Kalinowski J."/>
            <person name="Ruckert C."/>
        </authorList>
    </citation>
    <scope>NUCLEOTIDE SEQUENCE</scope>
    <source>
        <strain evidence="2">CGMCC 4.7312</strain>
    </source>
</reference>
<accession>A0A917WQQ6</accession>
<evidence type="ECO:0000259" key="1">
    <source>
        <dbReference type="Pfam" id="PF13228"/>
    </source>
</evidence>
<organism evidence="2 3">
    <name type="scientific">Micromonospora sonchi</name>
    <dbReference type="NCBI Taxonomy" id="1763543"/>
    <lineage>
        <taxon>Bacteria</taxon>
        <taxon>Bacillati</taxon>
        <taxon>Actinomycetota</taxon>
        <taxon>Actinomycetes</taxon>
        <taxon>Micromonosporales</taxon>
        <taxon>Micromonosporaceae</taxon>
        <taxon>Micromonospora</taxon>
    </lineage>
</organism>
<reference evidence="2" key="2">
    <citation type="submission" date="2020-09" db="EMBL/GenBank/DDBJ databases">
        <authorList>
            <person name="Sun Q."/>
            <person name="Zhou Y."/>
        </authorList>
    </citation>
    <scope>NUCLEOTIDE SEQUENCE</scope>
    <source>
        <strain evidence="2">CGMCC 4.7312</strain>
    </source>
</reference>
<dbReference type="RefSeq" id="WP_189040625.1">
    <property type="nucleotide sequence ID" value="NZ_BMNB01000002.1"/>
</dbReference>
<dbReference type="InterPro" id="IPR025117">
    <property type="entry name" value="DUF4037"/>
</dbReference>
<evidence type="ECO:0000313" key="2">
    <source>
        <dbReference type="EMBL" id="GGM23637.1"/>
    </source>
</evidence>
<gene>
    <name evidence="2" type="ORF">GCM10011608_05490</name>
</gene>
<protein>
    <recommendedName>
        <fullName evidence="1">DUF4037 domain-containing protein</fullName>
    </recommendedName>
</protein>